<name>A0A0S3SXW4_PHAAN</name>
<keyword evidence="2" id="KW-1185">Reference proteome</keyword>
<dbReference type="EMBL" id="AP015042">
    <property type="protein sequence ID" value="BAT97752.1"/>
    <property type="molecule type" value="Genomic_DNA"/>
</dbReference>
<dbReference type="AlphaFoldDB" id="A0A0S3SXW4"/>
<organism evidence="1 2">
    <name type="scientific">Vigna angularis var. angularis</name>
    <dbReference type="NCBI Taxonomy" id="157739"/>
    <lineage>
        <taxon>Eukaryota</taxon>
        <taxon>Viridiplantae</taxon>
        <taxon>Streptophyta</taxon>
        <taxon>Embryophyta</taxon>
        <taxon>Tracheophyta</taxon>
        <taxon>Spermatophyta</taxon>
        <taxon>Magnoliopsida</taxon>
        <taxon>eudicotyledons</taxon>
        <taxon>Gunneridae</taxon>
        <taxon>Pentapetalae</taxon>
        <taxon>rosids</taxon>
        <taxon>fabids</taxon>
        <taxon>Fabales</taxon>
        <taxon>Fabaceae</taxon>
        <taxon>Papilionoideae</taxon>
        <taxon>50 kb inversion clade</taxon>
        <taxon>NPAAA clade</taxon>
        <taxon>indigoferoid/millettioid clade</taxon>
        <taxon>Phaseoleae</taxon>
        <taxon>Vigna</taxon>
    </lineage>
</organism>
<evidence type="ECO:0000313" key="2">
    <source>
        <dbReference type="Proteomes" id="UP000291084"/>
    </source>
</evidence>
<sequence length="115" mass="12834">MHFQTLLDIVYGHLFLAVCFFLDTTCLLNHHASHCTSSAVSCDAPFFLSTSSSLLDCSKFLYGAALILVHHRLQPSWMLEGFGRGSCFSSWKSIFTLLPTSKCCFRAGTRSFLDI</sequence>
<dbReference type="Proteomes" id="UP000291084">
    <property type="component" value="Chromosome 9"/>
</dbReference>
<accession>A0A0S3SXW4</accession>
<reference evidence="1 2" key="1">
    <citation type="journal article" date="2015" name="Sci. Rep.">
        <title>The power of single molecule real-time sequencing technology in the de novo assembly of a eukaryotic genome.</title>
        <authorList>
            <person name="Sakai H."/>
            <person name="Naito K."/>
            <person name="Ogiso-Tanaka E."/>
            <person name="Takahashi Y."/>
            <person name="Iseki K."/>
            <person name="Muto C."/>
            <person name="Satou K."/>
            <person name="Teruya K."/>
            <person name="Shiroma A."/>
            <person name="Shimoji M."/>
            <person name="Hirano T."/>
            <person name="Itoh T."/>
            <person name="Kaga A."/>
            <person name="Tomooka N."/>
        </authorList>
    </citation>
    <scope>NUCLEOTIDE SEQUENCE [LARGE SCALE GENOMIC DNA]</scope>
    <source>
        <strain evidence="2">cv. Shumari</strain>
    </source>
</reference>
<gene>
    <name evidence="1" type="primary">Vigan.09G128800</name>
    <name evidence="1" type="ORF">VIGAN_09128800</name>
</gene>
<protein>
    <submittedName>
        <fullName evidence="1">Uncharacterized protein</fullName>
    </submittedName>
</protein>
<proteinExistence type="predicted"/>
<evidence type="ECO:0000313" key="1">
    <source>
        <dbReference type="EMBL" id="BAT97752.1"/>
    </source>
</evidence>